<keyword evidence="1" id="KW-1133">Transmembrane helix</keyword>
<evidence type="ECO:0000256" key="1">
    <source>
        <dbReference type="SAM" id="Phobius"/>
    </source>
</evidence>
<comment type="caution">
    <text evidence="2">The sequence shown here is derived from an EMBL/GenBank/DDBJ whole genome shotgun (WGS) entry which is preliminary data.</text>
</comment>
<keyword evidence="1" id="KW-0812">Transmembrane</keyword>
<dbReference type="Proteomes" id="UP000314294">
    <property type="component" value="Unassembled WGS sequence"/>
</dbReference>
<organism evidence="2 3">
    <name type="scientific">Liparis tanakae</name>
    <name type="common">Tanaka's snailfish</name>
    <dbReference type="NCBI Taxonomy" id="230148"/>
    <lineage>
        <taxon>Eukaryota</taxon>
        <taxon>Metazoa</taxon>
        <taxon>Chordata</taxon>
        <taxon>Craniata</taxon>
        <taxon>Vertebrata</taxon>
        <taxon>Euteleostomi</taxon>
        <taxon>Actinopterygii</taxon>
        <taxon>Neopterygii</taxon>
        <taxon>Teleostei</taxon>
        <taxon>Neoteleostei</taxon>
        <taxon>Acanthomorphata</taxon>
        <taxon>Eupercaria</taxon>
        <taxon>Perciformes</taxon>
        <taxon>Cottioidei</taxon>
        <taxon>Cottales</taxon>
        <taxon>Liparidae</taxon>
        <taxon>Liparis</taxon>
    </lineage>
</organism>
<dbReference type="EMBL" id="SRLO01000038">
    <property type="protein sequence ID" value="TNN82587.1"/>
    <property type="molecule type" value="Genomic_DNA"/>
</dbReference>
<keyword evidence="1" id="KW-0472">Membrane</keyword>
<keyword evidence="3" id="KW-1185">Reference proteome</keyword>
<feature type="transmembrane region" description="Helical" evidence="1">
    <location>
        <begin position="258"/>
        <end position="277"/>
    </location>
</feature>
<accession>A0A4Z2IXT0</accession>
<dbReference type="AlphaFoldDB" id="A0A4Z2IXT0"/>
<reference evidence="2 3" key="1">
    <citation type="submission" date="2019-03" db="EMBL/GenBank/DDBJ databases">
        <title>First draft genome of Liparis tanakae, snailfish: a comprehensive survey of snailfish specific genes.</title>
        <authorList>
            <person name="Kim W."/>
            <person name="Song I."/>
            <person name="Jeong J.-H."/>
            <person name="Kim D."/>
            <person name="Kim S."/>
            <person name="Ryu S."/>
            <person name="Song J.Y."/>
            <person name="Lee S.K."/>
        </authorList>
    </citation>
    <scope>NUCLEOTIDE SEQUENCE [LARGE SCALE GENOMIC DNA]</scope>
    <source>
        <tissue evidence="2">Muscle</tissue>
    </source>
</reference>
<feature type="transmembrane region" description="Helical" evidence="1">
    <location>
        <begin position="80"/>
        <end position="106"/>
    </location>
</feature>
<gene>
    <name evidence="2" type="ORF">EYF80_007105</name>
</gene>
<evidence type="ECO:0000313" key="3">
    <source>
        <dbReference type="Proteomes" id="UP000314294"/>
    </source>
</evidence>
<sequence>MLLLSVIFIYGSLIFNYPRFYGLFFVRFMFTCNGDIFCCIFLLSHQGLTSFFLRVIFTLPVLSSPSFVEDSSPSASSSVVAGTLICTGNNILILILILIIIIIIIINCPFFHSLIFVRFMITCHRGFLCIFIFSRGVFSSLFTWFIFTCATNFLFKRNFTFNFCFFSFRRRFIISCGRGIICRLISGGGQNIFFPSFFTVRLIFSCYHSSLFRKFVLTRNSGVLFYHKLIFSCGIVLILRLIFTCGGNHFIMIYHLRFHRFIFSCGLNIILFCMVYYSEKMLLKHSVGHAPHRQLKLQRKHKKIRVHSFLTWYCMSSETSSKKSPKLRRLLRCKTMVFLDDGSLFFTSTTVLLYL</sequence>
<proteinExistence type="predicted"/>
<feature type="transmembrane region" description="Helical" evidence="1">
    <location>
        <begin position="224"/>
        <end position="243"/>
    </location>
</feature>
<evidence type="ECO:0000313" key="2">
    <source>
        <dbReference type="EMBL" id="TNN82587.1"/>
    </source>
</evidence>
<protein>
    <submittedName>
        <fullName evidence="2">Uncharacterized protein</fullName>
    </submittedName>
</protein>
<feature type="transmembrane region" description="Helical" evidence="1">
    <location>
        <begin position="127"/>
        <end position="147"/>
    </location>
</feature>
<name>A0A4Z2IXT0_9TELE</name>